<dbReference type="HOGENOM" id="CLU_001324_10_1_1"/>
<name>M5FQE6_DACPD</name>
<gene>
    <name evidence="1" type="ORF">DACRYDRAFT_41814</name>
</gene>
<keyword evidence="2" id="KW-1185">Reference proteome</keyword>
<sequence>TDYRSQDHSLNHAILDLACCKTPQSVYVMLSHIRSITGVAILREFSTRHIFASPPSDFRSKMKRLADLSQLTTI</sequence>
<dbReference type="STRING" id="1858805.M5FQE6"/>
<protein>
    <submittedName>
        <fullName evidence="1">Uncharacterized protein</fullName>
    </submittedName>
</protein>
<feature type="non-terminal residue" evidence="1">
    <location>
        <position position="74"/>
    </location>
</feature>
<dbReference type="RefSeq" id="XP_040626003.1">
    <property type="nucleotide sequence ID" value="XM_040774509.1"/>
</dbReference>
<proteinExistence type="predicted"/>
<dbReference type="Proteomes" id="UP000030653">
    <property type="component" value="Unassembled WGS sequence"/>
</dbReference>
<dbReference type="GeneID" id="63689571"/>
<dbReference type="OrthoDB" id="432234at2759"/>
<reference evidence="1 2" key="1">
    <citation type="journal article" date="2012" name="Science">
        <title>The Paleozoic origin of enzymatic lignin decomposition reconstructed from 31 fungal genomes.</title>
        <authorList>
            <person name="Floudas D."/>
            <person name="Binder M."/>
            <person name="Riley R."/>
            <person name="Barry K."/>
            <person name="Blanchette R.A."/>
            <person name="Henrissat B."/>
            <person name="Martinez A.T."/>
            <person name="Otillar R."/>
            <person name="Spatafora J.W."/>
            <person name="Yadav J.S."/>
            <person name="Aerts A."/>
            <person name="Benoit I."/>
            <person name="Boyd A."/>
            <person name="Carlson A."/>
            <person name="Copeland A."/>
            <person name="Coutinho P.M."/>
            <person name="de Vries R.P."/>
            <person name="Ferreira P."/>
            <person name="Findley K."/>
            <person name="Foster B."/>
            <person name="Gaskell J."/>
            <person name="Glotzer D."/>
            <person name="Gorecki P."/>
            <person name="Heitman J."/>
            <person name="Hesse C."/>
            <person name="Hori C."/>
            <person name="Igarashi K."/>
            <person name="Jurgens J.A."/>
            <person name="Kallen N."/>
            <person name="Kersten P."/>
            <person name="Kohler A."/>
            <person name="Kuees U."/>
            <person name="Kumar T.K.A."/>
            <person name="Kuo A."/>
            <person name="LaButti K."/>
            <person name="Larrondo L.F."/>
            <person name="Lindquist E."/>
            <person name="Ling A."/>
            <person name="Lombard V."/>
            <person name="Lucas S."/>
            <person name="Lundell T."/>
            <person name="Martin R."/>
            <person name="McLaughlin D.J."/>
            <person name="Morgenstern I."/>
            <person name="Morin E."/>
            <person name="Murat C."/>
            <person name="Nagy L.G."/>
            <person name="Nolan M."/>
            <person name="Ohm R.A."/>
            <person name="Patyshakuliyeva A."/>
            <person name="Rokas A."/>
            <person name="Ruiz-Duenas F.J."/>
            <person name="Sabat G."/>
            <person name="Salamov A."/>
            <person name="Samejima M."/>
            <person name="Schmutz J."/>
            <person name="Slot J.C."/>
            <person name="St John F."/>
            <person name="Stenlid J."/>
            <person name="Sun H."/>
            <person name="Sun S."/>
            <person name="Syed K."/>
            <person name="Tsang A."/>
            <person name="Wiebenga A."/>
            <person name="Young D."/>
            <person name="Pisabarro A."/>
            <person name="Eastwood D.C."/>
            <person name="Martin F."/>
            <person name="Cullen D."/>
            <person name="Grigoriev I.V."/>
            <person name="Hibbett D.S."/>
        </authorList>
    </citation>
    <scope>NUCLEOTIDE SEQUENCE [LARGE SCALE GENOMIC DNA]</scope>
    <source>
        <strain evidence="1 2">DJM-731 SS1</strain>
    </source>
</reference>
<dbReference type="EMBL" id="JH795871">
    <property type="protein sequence ID" value="EJT99105.1"/>
    <property type="molecule type" value="Genomic_DNA"/>
</dbReference>
<dbReference type="OMA" id="YKHISSH"/>
<evidence type="ECO:0000313" key="2">
    <source>
        <dbReference type="Proteomes" id="UP000030653"/>
    </source>
</evidence>
<dbReference type="AlphaFoldDB" id="M5FQE6"/>
<feature type="non-terminal residue" evidence="1">
    <location>
        <position position="1"/>
    </location>
</feature>
<evidence type="ECO:0000313" key="1">
    <source>
        <dbReference type="EMBL" id="EJT99105.1"/>
    </source>
</evidence>
<organism evidence="1 2">
    <name type="scientific">Dacryopinax primogenitus (strain DJM 731)</name>
    <name type="common">Brown rot fungus</name>
    <dbReference type="NCBI Taxonomy" id="1858805"/>
    <lineage>
        <taxon>Eukaryota</taxon>
        <taxon>Fungi</taxon>
        <taxon>Dikarya</taxon>
        <taxon>Basidiomycota</taxon>
        <taxon>Agaricomycotina</taxon>
        <taxon>Dacrymycetes</taxon>
        <taxon>Dacrymycetales</taxon>
        <taxon>Dacrymycetaceae</taxon>
        <taxon>Dacryopinax</taxon>
    </lineage>
</organism>
<accession>M5FQE6</accession>